<proteinExistence type="predicted"/>
<reference evidence="1 2" key="1">
    <citation type="submission" date="2017-08" db="EMBL/GenBank/DDBJ databases">
        <title>Acidophilic green algal genome provides insights into adaptation to an acidic environment.</title>
        <authorList>
            <person name="Hirooka S."/>
            <person name="Hirose Y."/>
            <person name="Kanesaki Y."/>
            <person name="Higuchi S."/>
            <person name="Fujiwara T."/>
            <person name="Onuma R."/>
            <person name="Era A."/>
            <person name="Ohbayashi R."/>
            <person name="Uzuka A."/>
            <person name="Nozaki H."/>
            <person name="Yoshikawa H."/>
            <person name="Miyagishima S.Y."/>
        </authorList>
    </citation>
    <scope>NUCLEOTIDE SEQUENCE [LARGE SCALE GENOMIC DNA]</scope>
    <source>
        <strain evidence="1 2">NIES-2499</strain>
    </source>
</reference>
<evidence type="ECO:0000313" key="1">
    <source>
        <dbReference type="EMBL" id="GAX76772.1"/>
    </source>
</evidence>
<protein>
    <submittedName>
        <fullName evidence="1">Uncharacterized protein</fullName>
    </submittedName>
</protein>
<dbReference type="Proteomes" id="UP000232323">
    <property type="component" value="Unassembled WGS sequence"/>
</dbReference>
<evidence type="ECO:0000313" key="2">
    <source>
        <dbReference type="Proteomes" id="UP000232323"/>
    </source>
</evidence>
<gene>
    <name evidence="1" type="ORF">CEUSTIGMA_g4218.t1</name>
</gene>
<sequence>MTLQDFLFLVECVELDTTPWKWLSAIKGSDFNCPTCSALAVLPSAPDTSACLPAEATCSQDKTRLLPVSPEQIKTPLNASKTTLIDVSLLRQSSSAVQREAPSAVQREAPSSMRASLCQESNGLSSSKPHSVYQAKKTANYSVTKQPGLATKLAIA</sequence>
<accession>A0A250X1K5</accession>
<dbReference type="EMBL" id="BEGY01000019">
    <property type="protein sequence ID" value="GAX76772.1"/>
    <property type="molecule type" value="Genomic_DNA"/>
</dbReference>
<name>A0A250X1K5_9CHLO</name>
<dbReference type="AlphaFoldDB" id="A0A250X1K5"/>
<keyword evidence="2" id="KW-1185">Reference proteome</keyword>
<comment type="caution">
    <text evidence="1">The sequence shown here is derived from an EMBL/GenBank/DDBJ whole genome shotgun (WGS) entry which is preliminary data.</text>
</comment>
<organism evidence="1 2">
    <name type="scientific">Chlamydomonas eustigma</name>
    <dbReference type="NCBI Taxonomy" id="1157962"/>
    <lineage>
        <taxon>Eukaryota</taxon>
        <taxon>Viridiplantae</taxon>
        <taxon>Chlorophyta</taxon>
        <taxon>core chlorophytes</taxon>
        <taxon>Chlorophyceae</taxon>
        <taxon>CS clade</taxon>
        <taxon>Chlamydomonadales</taxon>
        <taxon>Chlamydomonadaceae</taxon>
        <taxon>Chlamydomonas</taxon>
    </lineage>
</organism>